<gene>
    <name evidence="1" type="ORF">V1517DRAFT_333770</name>
</gene>
<reference evidence="2" key="1">
    <citation type="journal article" date="2024" name="Front. Bioeng. Biotechnol.">
        <title>Genome-scale model development and genomic sequencing of the oleaginous clade Lipomyces.</title>
        <authorList>
            <person name="Czajka J.J."/>
            <person name="Han Y."/>
            <person name="Kim J."/>
            <person name="Mondo S.J."/>
            <person name="Hofstad B.A."/>
            <person name="Robles A."/>
            <person name="Haridas S."/>
            <person name="Riley R."/>
            <person name="LaButti K."/>
            <person name="Pangilinan J."/>
            <person name="Andreopoulos W."/>
            <person name="Lipzen A."/>
            <person name="Yan J."/>
            <person name="Wang M."/>
            <person name="Ng V."/>
            <person name="Grigoriev I.V."/>
            <person name="Spatafora J.W."/>
            <person name="Magnuson J.K."/>
            <person name="Baker S.E."/>
            <person name="Pomraning K.R."/>
        </authorList>
    </citation>
    <scope>NUCLEOTIDE SEQUENCE [LARGE SCALE GENOMIC DNA]</scope>
    <source>
        <strain evidence="2">CBS 10300</strain>
    </source>
</reference>
<dbReference type="EMBL" id="MU970236">
    <property type="protein sequence ID" value="KAK9319054.1"/>
    <property type="molecule type" value="Genomic_DNA"/>
</dbReference>
<comment type="caution">
    <text evidence="1">The sequence shown here is derived from an EMBL/GenBank/DDBJ whole genome shotgun (WGS) entry which is preliminary data.</text>
</comment>
<protein>
    <submittedName>
        <fullName evidence="1">Major facilitator superfamily domain-containing protein</fullName>
    </submittedName>
</protein>
<sequence length="562" mass="61233">MTARESIDSEQDDYRPRERSSRPLPSDPYRDDPDAATVSDASIEAEHFHTLDSKWWKRPSIYMLLPAYLVHTVAVGALIAPGLNAILTMVCRAYYMQPDQLEVIEDISRDCQTADVHAIVSRFTMIIGLIQGILAALVSPKLGALSDRIGRRPVLAITAIGPVAHATIFVATMKSASPHAYRWILIMPIVEGLTGSMAAMTLIVHAYATDCTPPLKRAHAFGLFRACLFCGIAFGPVFGGLLIKLTNNLMSVIYVALVMQTLFFLFILFVLPESVSRERMIDAEEVQCIGTEFDTARVRDLHYYLRRLNFNFLQPLRVLWPNDGTRPAIKKNIVVLAAIETIVTGCGTGVTMTVLLYAEYTFHWTSVETGLFISLASVTRVIALLVVLPVVMVVYKRLRPHAQHEVGASKADIFVIRLSVICDTLSFFLLASATNGVEFVIGGALGALGSLGSPTIHAAITKHVPKESTGAVLGALSLMNSLSGIVAPIIFSNIYASTVASNPKMTFFAAILIFAVACVLSLFVTEHLGGSLFDSGDGLDMEDRPRRGGNEQQSVELETESA</sequence>
<keyword evidence="2" id="KW-1185">Reference proteome</keyword>
<proteinExistence type="predicted"/>
<organism evidence="1 2">
    <name type="scientific">Lipomyces orientalis</name>
    <dbReference type="NCBI Taxonomy" id="1233043"/>
    <lineage>
        <taxon>Eukaryota</taxon>
        <taxon>Fungi</taxon>
        <taxon>Dikarya</taxon>
        <taxon>Ascomycota</taxon>
        <taxon>Saccharomycotina</taxon>
        <taxon>Lipomycetes</taxon>
        <taxon>Lipomycetales</taxon>
        <taxon>Lipomycetaceae</taxon>
        <taxon>Lipomyces</taxon>
    </lineage>
</organism>
<evidence type="ECO:0000313" key="1">
    <source>
        <dbReference type="EMBL" id="KAK9319054.1"/>
    </source>
</evidence>
<name>A0ACC3TD23_9ASCO</name>
<accession>A0ACC3TD23</accession>
<dbReference type="Proteomes" id="UP001489719">
    <property type="component" value="Unassembled WGS sequence"/>
</dbReference>
<evidence type="ECO:0000313" key="2">
    <source>
        <dbReference type="Proteomes" id="UP001489719"/>
    </source>
</evidence>